<evidence type="ECO:0000259" key="1">
    <source>
        <dbReference type="Pfam" id="PF12697"/>
    </source>
</evidence>
<dbReference type="PANTHER" id="PTHR45763:SF61">
    <property type="entry name" value="AB HYDROLASE-1 DOMAIN-CONTAINING PROTEIN"/>
    <property type="match status" value="1"/>
</dbReference>
<gene>
    <name evidence="2" type="ORF">NC653_019998</name>
</gene>
<evidence type="ECO:0000313" key="2">
    <source>
        <dbReference type="EMBL" id="KAJ6986638.1"/>
    </source>
</evidence>
<dbReference type="AlphaFoldDB" id="A0AAD6MJA6"/>
<name>A0AAD6MJA6_9ROSI</name>
<feature type="domain" description="AB hydrolase-1" evidence="1">
    <location>
        <begin position="211"/>
        <end position="472"/>
    </location>
</feature>
<dbReference type="Proteomes" id="UP001164929">
    <property type="component" value="Chromosome 8"/>
</dbReference>
<dbReference type="EMBL" id="JAQIZT010000008">
    <property type="protein sequence ID" value="KAJ6986638.1"/>
    <property type="molecule type" value="Genomic_DNA"/>
</dbReference>
<dbReference type="FunFam" id="3.40.50.1820:FF:000270">
    <property type="entry name" value="Alpha/beta-Hydrolases superfamily protein"/>
    <property type="match status" value="1"/>
</dbReference>
<dbReference type="InterPro" id="IPR029058">
    <property type="entry name" value="AB_hydrolase_fold"/>
</dbReference>
<comment type="caution">
    <text evidence="2">The sequence shown here is derived from an EMBL/GenBank/DDBJ whole genome shotgun (WGS) entry which is preliminary data.</text>
</comment>
<sequence length="489" mass="55321">MYDMIKIKLIWLLSVSSDIKLRDGRHLAYKEHGVSSESASYKIIIVHGFASTKHDTMFLTNMIPEVVEELGLHFLSFEASRSNTTFSCCQLMVARLAGQLINRSLLPTDTTGTMGLTCCSPYSMAHLPHSILNDLEHVVFFFVLYKLGACSLSHRHQSYWVVSQATHPPPPKLCGAPGGPPVTAPRIKLRDGRHLSYKEHGFPREKAKAKIILVHGFATTKHDIMSMTDLVPHVVEELGLYFVSFDRPGYGESDPDPKRTPKSLALDIEELADHLELGSKFYVMGFSMGGQVVWGCLKYIPHRLAGATLIAPVVNYWWPGLPANLSTEAYYRQMLQEQWMLSVAHHAPWLTYWWNTQKLFPASAVIARKPEIFSRQDLELATMAAEKSEDRLPATPQGEFESLHRDYNVGFGKWEFDPMELENPFPNNEGSIHLWQGDEDVVVPVSLQRYIAQRNPWINYHELPGAGHLFLVIPQNFEQIVKAPFPGKE</sequence>
<keyword evidence="3" id="KW-1185">Reference proteome</keyword>
<dbReference type="Gene3D" id="3.40.50.1820">
    <property type="entry name" value="alpha/beta hydrolase"/>
    <property type="match status" value="1"/>
</dbReference>
<dbReference type="Pfam" id="PF12697">
    <property type="entry name" value="Abhydrolase_6"/>
    <property type="match status" value="1"/>
</dbReference>
<organism evidence="2 3">
    <name type="scientific">Populus alba x Populus x berolinensis</name>
    <dbReference type="NCBI Taxonomy" id="444605"/>
    <lineage>
        <taxon>Eukaryota</taxon>
        <taxon>Viridiplantae</taxon>
        <taxon>Streptophyta</taxon>
        <taxon>Embryophyta</taxon>
        <taxon>Tracheophyta</taxon>
        <taxon>Spermatophyta</taxon>
        <taxon>Magnoliopsida</taxon>
        <taxon>eudicotyledons</taxon>
        <taxon>Gunneridae</taxon>
        <taxon>Pentapetalae</taxon>
        <taxon>rosids</taxon>
        <taxon>fabids</taxon>
        <taxon>Malpighiales</taxon>
        <taxon>Salicaceae</taxon>
        <taxon>Saliceae</taxon>
        <taxon>Populus</taxon>
    </lineage>
</organism>
<accession>A0AAD6MJA6</accession>
<evidence type="ECO:0000313" key="3">
    <source>
        <dbReference type="Proteomes" id="UP001164929"/>
    </source>
</evidence>
<proteinExistence type="predicted"/>
<dbReference type="SUPFAM" id="SSF53474">
    <property type="entry name" value="alpha/beta-Hydrolases"/>
    <property type="match status" value="1"/>
</dbReference>
<protein>
    <recommendedName>
        <fullName evidence="1">AB hydrolase-1 domain-containing protein</fullName>
    </recommendedName>
</protein>
<reference evidence="2" key="1">
    <citation type="journal article" date="2023" name="Mol. Ecol. Resour.">
        <title>Chromosome-level genome assembly of a triploid poplar Populus alba 'Berolinensis'.</title>
        <authorList>
            <person name="Chen S."/>
            <person name="Yu Y."/>
            <person name="Wang X."/>
            <person name="Wang S."/>
            <person name="Zhang T."/>
            <person name="Zhou Y."/>
            <person name="He R."/>
            <person name="Meng N."/>
            <person name="Wang Y."/>
            <person name="Liu W."/>
            <person name="Liu Z."/>
            <person name="Liu J."/>
            <person name="Guo Q."/>
            <person name="Huang H."/>
            <person name="Sederoff R.R."/>
            <person name="Wang G."/>
            <person name="Qu G."/>
            <person name="Chen S."/>
        </authorList>
    </citation>
    <scope>NUCLEOTIDE SEQUENCE</scope>
    <source>
        <strain evidence="2">SC-2020</strain>
    </source>
</reference>
<dbReference type="PANTHER" id="PTHR45763">
    <property type="entry name" value="HYDROLASE, ALPHA/BETA FOLD FAMILY PROTEIN, EXPRESSED-RELATED"/>
    <property type="match status" value="1"/>
</dbReference>
<dbReference type="InterPro" id="IPR000073">
    <property type="entry name" value="AB_hydrolase_1"/>
</dbReference>